<protein>
    <submittedName>
        <fullName evidence="3">Uncharacterized protein</fullName>
    </submittedName>
</protein>
<dbReference type="AlphaFoldDB" id="A0A2V3J3A3"/>
<feature type="compositionally biased region" description="Polar residues" evidence="2">
    <location>
        <begin position="343"/>
        <end position="359"/>
    </location>
</feature>
<organism evidence="3 4">
    <name type="scientific">Gracilariopsis chorda</name>
    <dbReference type="NCBI Taxonomy" id="448386"/>
    <lineage>
        <taxon>Eukaryota</taxon>
        <taxon>Rhodophyta</taxon>
        <taxon>Florideophyceae</taxon>
        <taxon>Rhodymeniophycidae</taxon>
        <taxon>Gracilariales</taxon>
        <taxon>Gracilariaceae</taxon>
        <taxon>Gracilariopsis</taxon>
    </lineage>
</organism>
<dbReference type="EMBL" id="NBIV01000011">
    <property type="protein sequence ID" value="PXF48813.1"/>
    <property type="molecule type" value="Genomic_DNA"/>
</dbReference>
<keyword evidence="4" id="KW-1185">Reference proteome</keyword>
<keyword evidence="1" id="KW-0175">Coiled coil</keyword>
<proteinExistence type="predicted"/>
<gene>
    <name evidence="3" type="ORF">BWQ96_01369</name>
</gene>
<dbReference type="PANTHER" id="PTHR46818">
    <property type="entry name" value="DOMAIN-CONTAINING PROTEIN, PUTATIVE-RELATED"/>
    <property type="match status" value="1"/>
</dbReference>
<dbReference type="OrthoDB" id="10524294at2759"/>
<feature type="compositionally biased region" description="Basic and acidic residues" evidence="2">
    <location>
        <begin position="133"/>
        <end position="158"/>
    </location>
</feature>
<feature type="region of interest" description="Disordered" evidence="2">
    <location>
        <begin position="340"/>
        <end position="431"/>
    </location>
</feature>
<feature type="region of interest" description="Disordered" evidence="2">
    <location>
        <begin position="654"/>
        <end position="690"/>
    </location>
</feature>
<evidence type="ECO:0000313" key="3">
    <source>
        <dbReference type="EMBL" id="PXF48813.1"/>
    </source>
</evidence>
<sequence>MAPQQAFIAPLIVPSAFQRGSHRLSTRVTRPPAIATRSLSMVAEADSNTQSKPQPSIVDAADFDAGPPPKHLAPDPGVEAAVVDEVVDQSSKPITPIASDATKFDSPQPSESTNSNSPVTPESSERQQILQKQIKEPESSKQNKEVEASEEKKEDQSSEKPTSTKATITLSTEQVEKARLARKEAEKKAENDSGARKEQQQRILARAQQICSAVGTRTRTFELGERARTSLDSALQTAQTAAEKDDVNTQAKLRASAAKAAQALGKAIGNGWNTSTVPWLKKNVLPEAFESVTPPAVAATTLAALLTIVAIPSLFSAGQPAKQAPKKQLEADTAALEKKLQKQRSVSSAYGGRSKTQSELFPPPQEPQQALSIKTQSPPKPSDTTSRVTEPSTTTTASRVASAEKTDTTVAAPSTSESTPKPSPTQSKVATAPVPAVPAIADVTPSMVMTSVSKGLGSNASLVLSSSFDTLEAEPTIVLEVSKAYHKLPALEQKRIAQVVLASAQSLGYQRVSLVESGNGIEVAHAGVDVRLEDENENLRAELAAMRAVSEKLAVRTANNEAEIAKLEERLLEERNQFAGQKTELEKSVASLRAENTGLMDDIAAANSEISKMPDRFELEQRTLEAEQKAEKFSDSVDMMSIQVAKARQAEAEAKQSERGALRAVEDANKERDSALASVSQKIEKAQRDAESKADQAITLAQKEAQVVKEDSEKKVATLEGKLQDSENQSARVLADTSNSYEKQLEKEKADNQKEVQSIQQKYENLLDEIQKKANTELDAFQKSADSKLNAAMKEATANVNAVAKERDQAKKEIEKLEAKAQREASKTQREKDALQSRISKLEMKLKEKLVAQSNSIIPEAQEAVDASTK</sequence>
<comment type="caution">
    <text evidence="3">The sequence shown here is derived from an EMBL/GenBank/DDBJ whole genome shotgun (WGS) entry which is preliminary data.</text>
</comment>
<feature type="compositionally biased region" description="Basic and acidic residues" evidence="2">
    <location>
        <begin position="174"/>
        <end position="200"/>
    </location>
</feature>
<feature type="compositionally biased region" description="Basic and acidic residues" evidence="2">
    <location>
        <begin position="654"/>
        <end position="674"/>
    </location>
</feature>
<evidence type="ECO:0000256" key="1">
    <source>
        <dbReference type="SAM" id="Coils"/>
    </source>
</evidence>
<feature type="coiled-coil region" evidence="1">
    <location>
        <begin position="529"/>
        <end position="609"/>
    </location>
</feature>
<evidence type="ECO:0000256" key="2">
    <source>
        <dbReference type="SAM" id="MobiDB-lite"/>
    </source>
</evidence>
<feature type="region of interest" description="Disordered" evidence="2">
    <location>
        <begin position="719"/>
        <end position="755"/>
    </location>
</feature>
<feature type="compositionally biased region" description="Low complexity" evidence="2">
    <location>
        <begin position="384"/>
        <end position="401"/>
    </location>
</feature>
<dbReference type="STRING" id="448386.A0A2V3J3A3"/>
<name>A0A2V3J3A3_9FLOR</name>
<dbReference type="Proteomes" id="UP000247409">
    <property type="component" value="Unassembled WGS sequence"/>
</dbReference>
<feature type="compositionally biased region" description="Polar residues" evidence="2">
    <location>
        <begin position="161"/>
        <end position="173"/>
    </location>
</feature>
<feature type="region of interest" description="Disordered" evidence="2">
    <location>
        <begin position="39"/>
        <end position="201"/>
    </location>
</feature>
<accession>A0A2V3J3A3</accession>
<evidence type="ECO:0000313" key="4">
    <source>
        <dbReference type="Proteomes" id="UP000247409"/>
    </source>
</evidence>
<feature type="compositionally biased region" description="Polar residues" evidence="2">
    <location>
        <begin position="726"/>
        <end position="742"/>
    </location>
</feature>
<feature type="compositionally biased region" description="Basic and acidic residues" evidence="2">
    <location>
        <begin position="743"/>
        <end position="754"/>
    </location>
</feature>
<feature type="compositionally biased region" description="Polar residues" evidence="2">
    <location>
        <begin position="105"/>
        <end position="131"/>
    </location>
</feature>
<dbReference type="PANTHER" id="PTHR46818:SF1">
    <property type="entry name" value="CHROMOSOME UNDETERMINED SCAFFOLD_125, WHOLE GENOME SHOTGUN SEQUENCE"/>
    <property type="match status" value="1"/>
</dbReference>
<reference evidence="3 4" key="1">
    <citation type="journal article" date="2018" name="Mol. Biol. Evol.">
        <title>Analysis of the draft genome of the red seaweed Gracilariopsis chorda provides insights into genome size evolution in Rhodophyta.</title>
        <authorList>
            <person name="Lee J."/>
            <person name="Yang E.C."/>
            <person name="Graf L."/>
            <person name="Yang J.H."/>
            <person name="Qiu H."/>
            <person name="Zel Zion U."/>
            <person name="Chan C.X."/>
            <person name="Stephens T.G."/>
            <person name="Weber A.P.M."/>
            <person name="Boo G.H."/>
            <person name="Boo S.M."/>
            <person name="Kim K.M."/>
            <person name="Shin Y."/>
            <person name="Jung M."/>
            <person name="Lee S.J."/>
            <person name="Yim H.S."/>
            <person name="Lee J.H."/>
            <person name="Bhattacharya D."/>
            <person name="Yoon H.S."/>
        </authorList>
    </citation>
    <scope>NUCLEOTIDE SEQUENCE [LARGE SCALE GENOMIC DNA]</scope>
    <source>
        <strain evidence="3 4">SKKU-2015</strain>
        <tissue evidence="3">Whole body</tissue>
    </source>
</reference>
<feature type="compositionally biased region" description="Polar residues" evidence="2">
    <location>
        <begin position="367"/>
        <end position="377"/>
    </location>
</feature>